<comment type="caution">
    <text evidence="1">The sequence shown here is derived from an EMBL/GenBank/DDBJ whole genome shotgun (WGS) entry which is preliminary data.</text>
</comment>
<name>A0A839GAL3_9BACT</name>
<keyword evidence="2" id="KW-1185">Reference proteome</keyword>
<protein>
    <recommendedName>
        <fullName evidence="3">DUF4625 domain-containing protein</fullName>
    </recommendedName>
</protein>
<evidence type="ECO:0000313" key="1">
    <source>
        <dbReference type="EMBL" id="MBA9076574.1"/>
    </source>
</evidence>
<dbReference type="Pfam" id="PF15418">
    <property type="entry name" value="DUF4625"/>
    <property type="match status" value="1"/>
</dbReference>
<evidence type="ECO:0000313" key="2">
    <source>
        <dbReference type="Proteomes" id="UP000563094"/>
    </source>
</evidence>
<proteinExistence type="predicted"/>
<reference evidence="1 2" key="1">
    <citation type="submission" date="2020-08" db="EMBL/GenBank/DDBJ databases">
        <title>Genomic Encyclopedia of Type Strains, Phase IV (KMG-IV): sequencing the most valuable type-strain genomes for metagenomic binning, comparative biology and taxonomic classification.</title>
        <authorList>
            <person name="Goeker M."/>
        </authorList>
    </citation>
    <scope>NUCLEOTIDE SEQUENCE [LARGE SCALE GENOMIC DNA]</scope>
    <source>
        <strain evidence="1 2">DSM 29854</strain>
    </source>
</reference>
<dbReference type="EMBL" id="JACJIQ010000004">
    <property type="protein sequence ID" value="MBA9076574.1"/>
    <property type="molecule type" value="Genomic_DNA"/>
</dbReference>
<gene>
    <name evidence="1" type="ORF">FHS90_001280</name>
</gene>
<dbReference type="AlphaFoldDB" id="A0A839GAL3"/>
<accession>A0A839GAL3</accession>
<dbReference type="InterPro" id="IPR027829">
    <property type="entry name" value="DUF4625"/>
</dbReference>
<evidence type="ECO:0008006" key="3">
    <source>
        <dbReference type="Google" id="ProtNLM"/>
    </source>
</evidence>
<sequence>MFTSLLVSCGDDDEDVVPVAKPTITELEVGAANNKTAHPGMDFHLEATIEAPGKIRDIKVQITPTNSGSGWTFVKTYTGYYAGLKNTSFHEHLTVPADAAVKGYDLLIIVTDELGNRTESLSTFNVVKDATLPTVTSLKMEPSTAGTQVNVTGTVNAPNKIATITVQVQSSAWTRDFTLSDAESVGKTTYALSKSIDISAAPAGHYHVNLKLTDQAGKAITYQVHFDKK</sequence>
<organism evidence="1 2">
    <name type="scientific">Rufibacter quisquiliarum</name>
    <dbReference type="NCBI Taxonomy" id="1549639"/>
    <lineage>
        <taxon>Bacteria</taxon>
        <taxon>Pseudomonadati</taxon>
        <taxon>Bacteroidota</taxon>
        <taxon>Cytophagia</taxon>
        <taxon>Cytophagales</taxon>
        <taxon>Hymenobacteraceae</taxon>
        <taxon>Rufibacter</taxon>
    </lineage>
</organism>
<dbReference type="Proteomes" id="UP000563094">
    <property type="component" value="Unassembled WGS sequence"/>
</dbReference>
<dbReference type="RefSeq" id="WP_182512379.1">
    <property type="nucleotide sequence ID" value="NZ_JACJIQ010000004.1"/>
</dbReference>